<feature type="region of interest" description="Disordered" evidence="1">
    <location>
        <begin position="83"/>
        <end position="142"/>
    </location>
</feature>
<organism evidence="2 3">
    <name type="scientific">Caballeronia sordidicola</name>
    <name type="common">Burkholderia sordidicola</name>
    <dbReference type="NCBI Taxonomy" id="196367"/>
    <lineage>
        <taxon>Bacteria</taxon>
        <taxon>Pseudomonadati</taxon>
        <taxon>Pseudomonadota</taxon>
        <taxon>Betaproteobacteria</taxon>
        <taxon>Burkholderiales</taxon>
        <taxon>Burkholderiaceae</taxon>
        <taxon>Caballeronia</taxon>
    </lineage>
</organism>
<evidence type="ECO:0000256" key="1">
    <source>
        <dbReference type="SAM" id="MobiDB-lite"/>
    </source>
</evidence>
<reference evidence="2 3" key="1">
    <citation type="submission" date="2017-03" db="EMBL/GenBank/DDBJ databases">
        <title>Genome analysis of strain PAMC 26577.</title>
        <authorList>
            <person name="Oh H.-M."/>
            <person name="Yang J.-A."/>
        </authorList>
    </citation>
    <scope>NUCLEOTIDE SEQUENCE [LARGE SCALE GENOMIC DNA]</scope>
    <source>
        <strain evidence="2 3">PAMC 26577</strain>
    </source>
</reference>
<evidence type="ECO:0000313" key="3">
    <source>
        <dbReference type="Proteomes" id="UP000195221"/>
    </source>
</evidence>
<gene>
    <name evidence="2" type="ORF">PAMC26577_07710</name>
</gene>
<dbReference type="AlphaFoldDB" id="A0A242N1G3"/>
<evidence type="ECO:0000313" key="2">
    <source>
        <dbReference type="EMBL" id="OTP77505.1"/>
    </source>
</evidence>
<feature type="compositionally biased region" description="Basic residues" evidence="1">
    <location>
        <begin position="133"/>
        <end position="142"/>
    </location>
</feature>
<name>A0A242N1G3_CABSO</name>
<dbReference type="Proteomes" id="UP000195221">
    <property type="component" value="Unassembled WGS sequence"/>
</dbReference>
<proteinExistence type="predicted"/>
<comment type="caution">
    <text evidence="2">The sequence shown here is derived from an EMBL/GenBank/DDBJ whole genome shotgun (WGS) entry which is preliminary data.</text>
</comment>
<accession>A0A242N1G3</accession>
<protein>
    <submittedName>
        <fullName evidence="2">Cell wall surface anchor family protein</fullName>
    </submittedName>
</protein>
<dbReference type="EMBL" id="NBTZ01000030">
    <property type="protein sequence ID" value="OTP77505.1"/>
    <property type="molecule type" value="Genomic_DNA"/>
</dbReference>
<sequence>MAACAPAPIDAAAARLARAARPVQRGGVMSRAPYGAPTLDLFAEDTERATLQALNTDIRQCTLPGFELPDVFMAAVEAVSSMEDAQEHLASIRATRHEAREDDTAGCSQPEVPANGELPLASADHSNTEPHTGSRKSSPRVD</sequence>